<feature type="transmembrane region" description="Helical" evidence="1">
    <location>
        <begin position="20"/>
        <end position="37"/>
    </location>
</feature>
<sequence>MPHMQQLNLLMPKHKVKGQQILIQTFLFKLLCFVCIIKRNRKISAKTHHHATDFNVFEGMEVHGVAEITISRGRIVWNCGEFNVDKGWGKFVPLLNNCPFVFGTQEILEKTNEQIKINRKNNSF</sequence>
<dbReference type="SUPFAM" id="SSF51338">
    <property type="entry name" value="Composite domain of metallo-dependent hydrolases"/>
    <property type="match status" value="1"/>
</dbReference>
<dbReference type="AlphaFoldDB" id="A0A8S9ZQS2"/>
<evidence type="ECO:0000256" key="1">
    <source>
        <dbReference type="SAM" id="Phobius"/>
    </source>
</evidence>
<keyword evidence="1" id="KW-0812">Transmembrane</keyword>
<reference evidence="2" key="1">
    <citation type="journal article" date="2020" name="Ecol. Evol.">
        <title>Genome structure and content of the rice root-knot nematode (Meloidogyne graminicola).</title>
        <authorList>
            <person name="Phan N.T."/>
            <person name="Danchin E.G.J."/>
            <person name="Klopp C."/>
            <person name="Perfus-Barbeoch L."/>
            <person name="Kozlowski D.K."/>
            <person name="Koutsovoulos G.D."/>
            <person name="Lopez-Roques C."/>
            <person name="Bouchez O."/>
            <person name="Zahm M."/>
            <person name="Besnard G."/>
            <person name="Bellafiore S."/>
        </authorList>
    </citation>
    <scope>NUCLEOTIDE SEQUENCE</scope>
    <source>
        <strain evidence="2">VN-18</strain>
    </source>
</reference>
<dbReference type="Gene3D" id="3.20.20.140">
    <property type="entry name" value="Metal-dependent hydrolases"/>
    <property type="match status" value="1"/>
</dbReference>
<proteinExistence type="predicted"/>
<name>A0A8S9ZQS2_9BILA</name>
<protein>
    <submittedName>
        <fullName evidence="2">Amidohydro-rel domain-containing protein</fullName>
    </submittedName>
</protein>
<dbReference type="GO" id="GO:0006208">
    <property type="term" value="P:pyrimidine nucleobase catabolic process"/>
    <property type="evidence" value="ECO:0007669"/>
    <property type="project" value="TreeGrafter"/>
</dbReference>
<gene>
    <name evidence="2" type="ORF">Mgra_00005064</name>
</gene>
<dbReference type="GO" id="GO:0004157">
    <property type="term" value="F:dihydropyrimidinase activity"/>
    <property type="evidence" value="ECO:0007669"/>
    <property type="project" value="TreeGrafter"/>
</dbReference>
<dbReference type="InterPro" id="IPR050378">
    <property type="entry name" value="Metallo-dep_Hydrolases_sf"/>
</dbReference>
<dbReference type="PANTHER" id="PTHR11647:SF1">
    <property type="entry name" value="COLLAPSIN RESPONSE MEDIATOR PROTEIN"/>
    <property type="match status" value="1"/>
</dbReference>
<dbReference type="Proteomes" id="UP000605970">
    <property type="component" value="Unassembled WGS sequence"/>
</dbReference>
<dbReference type="InterPro" id="IPR011059">
    <property type="entry name" value="Metal-dep_hydrolase_composite"/>
</dbReference>
<keyword evidence="3" id="KW-1185">Reference proteome</keyword>
<evidence type="ECO:0000313" key="2">
    <source>
        <dbReference type="EMBL" id="KAF7635522.1"/>
    </source>
</evidence>
<dbReference type="OrthoDB" id="10258955at2759"/>
<dbReference type="PANTHER" id="PTHR11647">
    <property type="entry name" value="HYDRANTOINASE/DIHYDROPYRIMIDINASE FAMILY MEMBER"/>
    <property type="match status" value="1"/>
</dbReference>
<keyword evidence="1" id="KW-0472">Membrane</keyword>
<keyword evidence="1" id="KW-1133">Transmembrane helix</keyword>
<dbReference type="Gene3D" id="2.30.40.10">
    <property type="entry name" value="Urease, subunit C, domain 1"/>
    <property type="match status" value="1"/>
</dbReference>
<dbReference type="EMBL" id="JABEBT010000041">
    <property type="protein sequence ID" value="KAF7635522.1"/>
    <property type="molecule type" value="Genomic_DNA"/>
</dbReference>
<dbReference type="GO" id="GO:0005829">
    <property type="term" value="C:cytosol"/>
    <property type="evidence" value="ECO:0007669"/>
    <property type="project" value="TreeGrafter"/>
</dbReference>
<comment type="caution">
    <text evidence="2">The sequence shown here is derived from an EMBL/GenBank/DDBJ whole genome shotgun (WGS) entry which is preliminary data.</text>
</comment>
<evidence type="ECO:0000313" key="3">
    <source>
        <dbReference type="Proteomes" id="UP000605970"/>
    </source>
</evidence>
<organism evidence="2 3">
    <name type="scientific">Meloidogyne graminicola</name>
    <dbReference type="NCBI Taxonomy" id="189291"/>
    <lineage>
        <taxon>Eukaryota</taxon>
        <taxon>Metazoa</taxon>
        <taxon>Ecdysozoa</taxon>
        <taxon>Nematoda</taxon>
        <taxon>Chromadorea</taxon>
        <taxon>Rhabditida</taxon>
        <taxon>Tylenchina</taxon>
        <taxon>Tylenchomorpha</taxon>
        <taxon>Tylenchoidea</taxon>
        <taxon>Meloidogynidae</taxon>
        <taxon>Meloidogyninae</taxon>
        <taxon>Meloidogyne</taxon>
    </lineage>
</organism>
<accession>A0A8S9ZQS2</accession>